<dbReference type="EMBL" id="JAACJL010000060">
    <property type="protein sequence ID" value="KAF4609780.1"/>
    <property type="molecule type" value="Genomic_DNA"/>
</dbReference>
<organism evidence="1 2">
    <name type="scientific">Agrocybe pediades</name>
    <dbReference type="NCBI Taxonomy" id="84607"/>
    <lineage>
        <taxon>Eukaryota</taxon>
        <taxon>Fungi</taxon>
        <taxon>Dikarya</taxon>
        <taxon>Basidiomycota</taxon>
        <taxon>Agaricomycotina</taxon>
        <taxon>Agaricomycetes</taxon>
        <taxon>Agaricomycetidae</taxon>
        <taxon>Agaricales</taxon>
        <taxon>Agaricineae</taxon>
        <taxon>Strophariaceae</taxon>
        <taxon>Agrocybe</taxon>
    </lineage>
</organism>
<comment type="caution">
    <text evidence="1">The sequence shown here is derived from an EMBL/GenBank/DDBJ whole genome shotgun (WGS) entry which is preliminary data.</text>
</comment>
<accession>A0A8H4VJ59</accession>
<dbReference type="Proteomes" id="UP000521872">
    <property type="component" value="Unassembled WGS sequence"/>
</dbReference>
<dbReference type="AlphaFoldDB" id="A0A8H4VJ59"/>
<evidence type="ECO:0000313" key="1">
    <source>
        <dbReference type="EMBL" id="KAF4609780.1"/>
    </source>
</evidence>
<gene>
    <name evidence="1" type="ORF">D9613_011936</name>
</gene>
<sequence>MLRRLPTASNTTGASAVTHILLANGSFLAEHPFAFHFCTQDALSFHLASSLLVDIPPAFDATLRVATLGPVPG</sequence>
<name>A0A8H4VJ59_9AGAR</name>
<evidence type="ECO:0000313" key="2">
    <source>
        <dbReference type="Proteomes" id="UP000521872"/>
    </source>
</evidence>
<protein>
    <submittedName>
        <fullName evidence="1">Uncharacterized protein</fullName>
    </submittedName>
</protein>
<keyword evidence="2" id="KW-1185">Reference proteome</keyword>
<proteinExistence type="predicted"/>
<reference evidence="1 2" key="1">
    <citation type="submission" date="2019-12" db="EMBL/GenBank/DDBJ databases">
        <authorList>
            <person name="Floudas D."/>
            <person name="Bentzer J."/>
            <person name="Ahren D."/>
            <person name="Johansson T."/>
            <person name="Persson P."/>
            <person name="Tunlid A."/>
        </authorList>
    </citation>
    <scope>NUCLEOTIDE SEQUENCE [LARGE SCALE GENOMIC DNA]</scope>
    <source>
        <strain evidence="1 2">CBS 102.39</strain>
    </source>
</reference>